<dbReference type="InterPro" id="IPR018962">
    <property type="entry name" value="DUF1995"/>
</dbReference>
<proteinExistence type="predicted"/>
<sequence length="260" mass="26784">MPRMQATCQTRGRSAVSCCIRQAAAAIAAQLNTGGSGKGKGFGDGAGGRKLTVDVPVLESGAAASVQLAQELIAALPKQLAKQFTVVSCADSGAAAPSSGGGAPVLGLQQALSGGDLGGCLLIAAPSSGQLDSVMRLLAYWRGPGAVVLNADWSAEKVPVEQVAFIKSFEAVYCFLPLMVKVLFIGQDGAVFKYCTSGNPSSTPWRIFGKEGNKLQPIGRMSQRPSNADLEAVFYNAYAANNPLNKGIKSITGIFNGGKK</sequence>
<reference evidence="2" key="1">
    <citation type="submission" date="2020-11" db="EMBL/GenBank/DDBJ databases">
        <title>Chlorella ohadii genome sequencing and assembly.</title>
        <authorList>
            <person name="Murik O."/>
            <person name="Treves H."/>
            <person name="Kedem I."/>
            <person name="Shotland Y."/>
            <person name="Kaplan A."/>
        </authorList>
    </citation>
    <scope>NUCLEOTIDE SEQUENCE</scope>
    <source>
        <strain evidence="2">1</strain>
    </source>
</reference>
<gene>
    <name evidence="2" type="ORF">COHA_003485</name>
</gene>
<comment type="caution">
    <text evidence="2">The sequence shown here is derived from an EMBL/GenBank/DDBJ whole genome shotgun (WGS) entry which is preliminary data.</text>
</comment>
<name>A0AAD5DRE3_9CHLO</name>
<keyword evidence="3" id="KW-1185">Reference proteome</keyword>
<evidence type="ECO:0000313" key="2">
    <source>
        <dbReference type="EMBL" id="KAI7842867.1"/>
    </source>
</evidence>
<dbReference type="GO" id="GO:0009507">
    <property type="term" value="C:chloroplast"/>
    <property type="evidence" value="ECO:0007669"/>
    <property type="project" value="TreeGrafter"/>
</dbReference>
<protein>
    <recommendedName>
        <fullName evidence="1">DUF1995 domain-containing protein</fullName>
    </recommendedName>
</protein>
<dbReference type="PANTHER" id="PTHR36365:SF1">
    <property type="entry name" value="OS05G0500400 PROTEIN"/>
    <property type="match status" value="1"/>
</dbReference>
<feature type="domain" description="DUF1995" evidence="1">
    <location>
        <begin position="18"/>
        <end position="231"/>
    </location>
</feature>
<dbReference type="AlphaFoldDB" id="A0AAD5DRE3"/>
<accession>A0AAD5DRE3</accession>
<dbReference type="EMBL" id="JADXDR010000047">
    <property type="protein sequence ID" value="KAI7842867.1"/>
    <property type="molecule type" value="Genomic_DNA"/>
</dbReference>
<dbReference type="Pfam" id="PF09353">
    <property type="entry name" value="DUF1995"/>
    <property type="match status" value="1"/>
</dbReference>
<evidence type="ECO:0000259" key="1">
    <source>
        <dbReference type="Pfam" id="PF09353"/>
    </source>
</evidence>
<dbReference type="PANTHER" id="PTHR36365">
    <property type="entry name" value="OS05G0500400 PROTEIN"/>
    <property type="match status" value="1"/>
</dbReference>
<evidence type="ECO:0000313" key="3">
    <source>
        <dbReference type="Proteomes" id="UP001205105"/>
    </source>
</evidence>
<dbReference type="Proteomes" id="UP001205105">
    <property type="component" value="Unassembled WGS sequence"/>
</dbReference>
<organism evidence="2 3">
    <name type="scientific">Chlorella ohadii</name>
    <dbReference type="NCBI Taxonomy" id="2649997"/>
    <lineage>
        <taxon>Eukaryota</taxon>
        <taxon>Viridiplantae</taxon>
        <taxon>Chlorophyta</taxon>
        <taxon>core chlorophytes</taxon>
        <taxon>Trebouxiophyceae</taxon>
        <taxon>Chlorellales</taxon>
        <taxon>Chlorellaceae</taxon>
        <taxon>Chlorella clade</taxon>
        <taxon>Chlorella</taxon>
    </lineage>
</organism>